<evidence type="ECO:0000259" key="1">
    <source>
        <dbReference type="Pfam" id="PF05699"/>
    </source>
</evidence>
<proteinExistence type="predicted"/>
<reference evidence="2 3" key="1">
    <citation type="submission" date="2021-04" db="EMBL/GenBank/DDBJ databases">
        <authorList>
            <person name="De Guttry C."/>
            <person name="Zahm M."/>
            <person name="Klopp C."/>
            <person name="Cabau C."/>
            <person name="Louis A."/>
            <person name="Berthelot C."/>
            <person name="Parey E."/>
            <person name="Roest Crollius H."/>
            <person name="Montfort J."/>
            <person name="Robinson-Rechavi M."/>
            <person name="Bucao C."/>
            <person name="Bouchez O."/>
            <person name="Gislard M."/>
            <person name="Lluch J."/>
            <person name="Milhes M."/>
            <person name="Lampietro C."/>
            <person name="Lopez Roques C."/>
            <person name="Donnadieu C."/>
            <person name="Braasch I."/>
            <person name="Desvignes T."/>
            <person name="Postlethwait J."/>
            <person name="Bobe J."/>
            <person name="Wedekind C."/>
            <person name="Guiguen Y."/>
        </authorList>
    </citation>
    <scope>NUCLEOTIDE SEQUENCE [LARGE SCALE GENOMIC DNA]</scope>
    <source>
        <strain evidence="2">Cs_M1</strain>
        <tissue evidence="2">Blood</tissue>
    </source>
</reference>
<organism evidence="2 3">
    <name type="scientific">Coregonus suidteri</name>
    <dbReference type="NCBI Taxonomy" id="861788"/>
    <lineage>
        <taxon>Eukaryota</taxon>
        <taxon>Metazoa</taxon>
        <taxon>Chordata</taxon>
        <taxon>Craniata</taxon>
        <taxon>Vertebrata</taxon>
        <taxon>Euteleostomi</taxon>
        <taxon>Actinopterygii</taxon>
        <taxon>Neopterygii</taxon>
        <taxon>Teleostei</taxon>
        <taxon>Protacanthopterygii</taxon>
        <taxon>Salmoniformes</taxon>
        <taxon>Salmonidae</taxon>
        <taxon>Coregoninae</taxon>
        <taxon>Coregonus</taxon>
    </lineage>
</organism>
<name>A0AAN8R4M8_9TELE</name>
<evidence type="ECO:0000313" key="2">
    <source>
        <dbReference type="EMBL" id="KAK6325146.1"/>
    </source>
</evidence>
<comment type="caution">
    <text evidence="2">The sequence shown here is derived from an EMBL/GenBank/DDBJ whole genome shotgun (WGS) entry which is preliminary data.</text>
</comment>
<dbReference type="Proteomes" id="UP001356427">
    <property type="component" value="Unassembled WGS sequence"/>
</dbReference>
<dbReference type="EMBL" id="JAGTTL010000003">
    <property type="protein sequence ID" value="KAK6325146.1"/>
    <property type="molecule type" value="Genomic_DNA"/>
</dbReference>
<dbReference type="Pfam" id="PF05699">
    <property type="entry name" value="Dimer_Tnp_hAT"/>
    <property type="match status" value="1"/>
</dbReference>
<accession>A0AAN8R4M8</accession>
<dbReference type="PANTHER" id="PTHR45913:SF21">
    <property type="entry name" value="DUF4371 DOMAIN-CONTAINING PROTEIN"/>
    <property type="match status" value="1"/>
</dbReference>
<gene>
    <name evidence="2" type="ORF">J4Q44_G00044880</name>
</gene>
<dbReference type="InterPro" id="IPR012337">
    <property type="entry name" value="RNaseH-like_sf"/>
</dbReference>
<feature type="domain" description="HAT C-terminal dimerisation" evidence="1">
    <location>
        <begin position="538"/>
        <end position="603"/>
    </location>
</feature>
<dbReference type="AlphaFoldDB" id="A0AAN8R4M8"/>
<dbReference type="InterPro" id="IPR008906">
    <property type="entry name" value="HATC_C_dom"/>
</dbReference>
<sequence>MAFAKICKVDQENRQFKTDWTERYCFFLPDHNSAKPTCLICMQTVAVIKADNLKRHFNSIHAASFNANYPEKSDQRKQKIASMLTSYKHSVLTMCKTTSAQESATAASLHVSWKLARAKKPFADAELIKQCAIDMAAEVLNQEEPIKKEVVELLKQVPLSANTATRRVEVLAEECFSSLLTDLRKTEAFSLAIDSSCDRTDMEQLSVFARFFDGKSFREELLCFISLPGRTTREIIFNELTQFFERNGLDVSKIVSVVTDGAPSMVGHRQGLISRLSTVNPALLAFHCIIHKSVLCAKLCGKMKETMDTVTRLVNFVRESSSLQHRLFRPLLEEMSAEHKDLLLHNDIRWLSKGRVLERVCDLRDELVSFLSSLQSQKASDFLSFLTDNKVISDVTFLCDIMSHLNHLNLRLQGKNHTVADMYEAIEAFRSKLHLLERDIHGRKLHFPRLREHCEKNKMQEDPAMKDFVSRLAENFKEIFESSPKLSADILLFVRQPFSVSADGQWTAEAKKLVPSIDEAALQMEILEMGTSDLLKAQHKDALVSDFWINVVPQARFKNTRDIAMLLLTMFPSTYICESAFSSMNAIKSQDRNRLSDSHLGQCLRIATTEYKPDIRKVASSRRSHFSH</sequence>
<dbReference type="PANTHER" id="PTHR45913">
    <property type="entry name" value="EPM2A-INTERACTING PROTEIN 1"/>
    <property type="match status" value="1"/>
</dbReference>
<dbReference type="SUPFAM" id="SSF53098">
    <property type="entry name" value="Ribonuclease H-like"/>
    <property type="match status" value="1"/>
</dbReference>
<dbReference type="GO" id="GO:0046983">
    <property type="term" value="F:protein dimerization activity"/>
    <property type="evidence" value="ECO:0007669"/>
    <property type="project" value="InterPro"/>
</dbReference>
<protein>
    <recommendedName>
        <fullName evidence="1">HAT C-terminal dimerisation domain-containing protein</fullName>
    </recommendedName>
</protein>
<evidence type="ECO:0000313" key="3">
    <source>
        <dbReference type="Proteomes" id="UP001356427"/>
    </source>
</evidence>
<keyword evidence="3" id="KW-1185">Reference proteome</keyword>